<dbReference type="Proteomes" id="UP000805704">
    <property type="component" value="Chromosome 9"/>
</dbReference>
<name>A0ACB7ED98_NIBAL</name>
<gene>
    <name evidence="1" type="primary">SPTLC3</name>
    <name evidence="1" type="ORF">GBF38_002111</name>
</gene>
<accession>A0ACB7ED98</accession>
<evidence type="ECO:0000313" key="2">
    <source>
        <dbReference type="Proteomes" id="UP000805704"/>
    </source>
</evidence>
<sequence length="975" mass="107900">MARTAANDNLKPHLNQNGLKCDDTKKKDCNIKTEKNGPGNGVASRQHRQESFEQAPIYVAVMTYLGFGIVTLFGYFRDFLRAVGLEKCHLAQEREEQKDFIPLYQDFENFYTRNLYMRVRDNWNRPICSLPGPVFDLMERVSDDYNWTFRLTGRTIHNVINMGAYNYLGFAENKADFLKTVADKAQQYGVGVCSTRQEIGNLSIHEELEQLVADFVGTESAMTFGMGFATNSMNIPAIVGKGCLILSDELNHTSLILGARLSGATIRVFKHNNMQSLEKMLREAVCSGQPRTHRPWRKILIMVEGIYSMEGSVVRLPEIIALKKKYKAYLYLDEAHSIGAVGPSGRGVTELFDVNPADVDVMMGTFTKSFGAAGGYIAGKKELVDYLRSHSHSAVYASAMSPPVTEQIIRAMKCIMGKDGTTEGIRRIRQLARNTRYFRARLKEMGFIIYGNDDSPVVPLLLYMPGKVVAFAREMLGEENRCSGSRLPSHADNRGPSSLLCVCSTHQSHAEPVAPKWCCGSSSPADPEIGVSAPGGGGVGAPATPQAPKSGRVKRMVRLAAELLLLLGLLLLTLHITVLRSSPLPQGNVTLSLDQETALTEQNNINAKSSSSAQLAPEDRRSGPEHRLTHRPATLPWAQGSNVHRDGPGAFLLDLHNFPDLSKADINGQNPNIQVTIEVVDGLEGHEPEKGLRKESKPSWASPNWRNWWPHTSSSSSSSTTHQTEEHDRSYGSNGEDSNFLRPAVEWDRRGGTGGGSKAQTEYDYMDGEGDWSNWTACSVTCGNGNQKRTRSCGYACTATESRTCDMPNCPGIEDAFKTAATEVSLLAGTDEFNATELFGVDTDSCERWMNCKSDFLKKYMIKVANDLPSCPCSYPTEVAYSTADLQSTTLAAQHCCYDDNMKLITRGKGAGTPNLISTEFSADLHYKVDILPWIICKGDWSRYNQARPPNNGQKCPDNPQDEDYYKQFEEAREF</sequence>
<organism evidence="1 2">
    <name type="scientific">Nibea albiflora</name>
    <name type="common">Yellow drum</name>
    <name type="synonym">Corvina albiflora</name>
    <dbReference type="NCBI Taxonomy" id="240163"/>
    <lineage>
        <taxon>Eukaryota</taxon>
        <taxon>Metazoa</taxon>
        <taxon>Chordata</taxon>
        <taxon>Craniata</taxon>
        <taxon>Vertebrata</taxon>
        <taxon>Euteleostomi</taxon>
        <taxon>Actinopterygii</taxon>
        <taxon>Neopterygii</taxon>
        <taxon>Teleostei</taxon>
        <taxon>Neoteleostei</taxon>
        <taxon>Acanthomorphata</taxon>
        <taxon>Eupercaria</taxon>
        <taxon>Sciaenidae</taxon>
        <taxon>Nibea</taxon>
    </lineage>
</organism>
<dbReference type="EMBL" id="CM024797">
    <property type="protein sequence ID" value="KAG7999995.1"/>
    <property type="molecule type" value="Genomic_DNA"/>
</dbReference>
<comment type="caution">
    <text evidence="1">The sequence shown here is derived from an EMBL/GenBank/DDBJ whole genome shotgun (WGS) entry which is preliminary data.</text>
</comment>
<protein>
    <submittedName>
        <fullName evidence="1">Serine palmitoyltransferase 3</fullName>
    </submittedName>
</protein>
<keyword evidence="2" id="KW-1185">Reference proteome</keyword>
<evidence type="ECO:0000313" key="1">
    <source>
        <dbReference type="EMBL" id="KAG7999995.1"/>
    </source>
</evidence>
<proteinExistence type="predicted"/>
<reference evidence="1" key="1">
    <citation type="submission" date="2020-04" db="EMBL/GenBank/DDBJ databases">
        <title>A chromosome-scale assembly and high-density genetic map of the yellow drum (Nibea albiflora) genome.</title>
        <authorList>
            <person name="Xu D."/>
            <person name="Zhang W."/>
            <person name="Chen R."/>
            <person name="Tan P."/>
            <person name="Wang L."/>
            <person name="Song H."/>
            <person name="Tian L."/>
            <person name="Zhu Q."/>
            <person name="Wang B."/>
        </authorList>
    </citation>
    <scope>NUCLEOTIDE SEQUENCE</scope>
    <source>
        <strain evidence="1">ZJHYS-2018</strain>
    </source>
</reference>